<evidence type="ECO:0000313" key="2">
    <source>
        <dbReference type="Proteomes" id="UP000814243"/>
    </source>
</evidence>
<protein>
    <submittedName>
        <fullName evidence="1">Uncharacterized protein</fullName>
    </submittedName>
</protein>
<proteinExistence type="predicted"/>
<comment type="caution">
    <text evidence="1">The sequence shown here is derived from an EMBL/GenBank/DDBJ whole genome shotgun (WGS) entry which is preliminary data.</text>
</comment>
<accession>A0A922MS23</accession>
<gene>
    <name evidence="1" type="ORF">HF086_005768</name>
</gene>
<name>A0A922MS23_SPOEX</name>
<sequence>MVKINESQEQPAREVRERVARNWRYSHRPPALPREPKTLCELEQLVKKQIRLMQKFSQTNENDELKIMDLLRLQYNLNFLIVCEKCGGTHNSDELVAPER</sequence>
<dbReference type="Proteomes" id="UP000814243">
    <property type="component" value="Unassembled WGS sequence"/>
</dbReference>
<dbReference type="AlphaFoldDB" id="A0A922MS23"/>
<evidence type="ECO:0000313" key="1">
    <source>
        <dbReference type="EMBL" id="KAH9641287.1"/>
    </source>
</evidence>
<reference evidence="1" key="1">
    <citation type="journal article" date="2021" name="G3 (Bethesda)">
        <title>Genome and transcriptome analysis of the beet armyworm Spodoptera exigua reveals targets for pest control. .</title>
        <authorList>
            <person name="Simon S."/>
            <person name="Breeschoten T."/>
            <person name="Jansen H.J."/>
            <person name="Dirks R.P."/>
            <person name="Schranz M.E."/>
            <person name="Ros V.I.D."/>
        </authorList>
    </citation>
    <scope>NUCLEOTIDE SEQUENCE</scope>
    <source>
        <strain evidence="1">TB_SE_WUR_2020</strain>
    </source>
</reference>
<dbReference type="OrthoDB" id="7435843at2759"/>
<organism evidence="1 2">
    <name type="scientific">Spodoptera exigua</name>
    <name type="common">Beet armyworm</name>
    <name type="synonym">Noctua fulgens</name>
    <dbReference type="NCBI Taxonomy" id="7107"/>
    <lineage>
        <taxon>Eukaryota</taxon>
        <taxon>Metazoa</taxon>
        <taxon>Ecdysozoa</taxon>
        <taxon>Arthropoda</taxon>
        <taxon>Hexapoda</taxon>
        <taxon>Insecta</taxon>
        <taxon>Pterygota</taxon>
        <taxon>Neoptera</taxon>
        <taxon>Endopterygota</taxon>
        <taxon>Lepidoptera</taxon>
        <taxon>Glossata</taxon>
        <taxon>Ditrysia</taxon>
        <taxon>Noctuoidea</taxon>
        <taxon>Noctuidae</taxon>
        <taxon>Amphipyrinae</taxon>
        <taxon>Spodoptera</taxon>
    </lineage>
</organism>
<dbReference type="EMBL" id="JACEFF010000244">
    <property type="protein sequence ID" value="KAH9641287.1"/>
    <property type="molecule type" value="Genomic_DNA"/>
</dbReference>